<proteinExistence type="predicted"/>
<evidence type="ECO:0000313" key="1">
    <source>
        <dbReference type="EMBL" id="AFP84032.1"/>
    </source>
</evidence>
<dbReference type="STRING" id="1202538.A353_0205"/>
<dbReference type="HOGENOM" id="CLU_1432145_0_0_6"/>
<dbReference type="GO" id="GO:0005840">
    <property type="term" value="C:ribosome"/>
    <property type="evidence" value="ECO:0007669"/>
    <property type="project" value="UniProtKB-KW"/>
</dbReference>
<dbReference type="OrthoDB" id="6183504at2"/>
<dbReference type="KEGG" id="crh:A353_0205"/>
<dbReference type="AlphaFoldDB" id="J3TEC7"/>
<protein>
    <submittedName>
        <fullName evidence="1">Putative ribosomal protein L1</fullName>
    </submittedName>
</protein>
<keyword evidence="1" id="KW-0687">Ribonucleoprotein</keyword>
<dbReference type="InterPro" id="IPR016095">
    <property type="entry name" value="Ribosomal_uL1_3-a/b-sand"/>
</dbReference>
<sequence length="188" mass="22619">MNNINEIINLLFNKLIKFNESIDININIINKKKNFFSYIINLDYSINCNKKFLFLTNFNKIENNMYFGELYFEKFLKKEIFFDKIYYNNSYEKYIINNNLQKKFSKKKFLLNNYKSKINEINSNLLKIVINKNNFINFKIGNIKFNKNMIKINVINSLNSIKKILFLNNIIIKNIYISTTMGKGYLIK</sequence>
<organism evidence="1 2">
    <name type="scientific">Candidatus Carsonella ruddii HC isolate Thao2000</name>
    <dbReference type="NCBI Taxonomy" id="1202538"/>
    <lineage>
        <taxon>Bacteria</taxon>
        <taxon>Pseudomonadati</taxon>
        <taxon>Pseudomonadota</taxon>
        <taxon>Gammaproteobacteria</taxon>
        <taxon>Oceanospirillales</taxon>
        <taxon>Halomonadaceae</taxon>
        <taxon>Zymobacter group</taxon>
        <taxon>Candidatus Carsonella</taxon>
    </lineage>
</organism>
<dbReference type="Gene3D" id="3.30.190.20">
    <property type="match status" value="1"/>
</dbReference>
<dbReference type="RefSeq" id="WP_014887332.1">
    <property type="nucleotide sequence ID" value="NC_018416.1"/>
</dbReference>
<accession>J3TEC7</accession>
<keyword evidence="1" id="KW-0689">Ribosomal protein</keyword>
<dbReference type="Proteomes" id="UP000003934">
    <property type="component" value="Chromosome"/>
</dbReference>
<dbReference type="InterPro" id="IPR023674">
    <property type="entry name" value="Ribosomal_uL1-like"/>
</dbReference>
<evidence type="ECO:0000313" key="2">
    <source>
        <dbReference type="Proteomes" id="UP000003934"/>
    </source>
</evidence>
<keyword evidence="2" id="KW-1185">Reference proteome</keyword>
<dbReference type="Gene3D" id="3.40.50.790">
    <property type="match status" value="1"/>
</dbReference>
<name>J3TEC7_CARRU</name>
<dbReference type="GeneID" id="67454727"/>
<reference evidence="1 2" key="1">
    <citation type="journal article" date="2012" name="Mol. Biol. Evol.">
        <title>Genome reduction and co-evolution between the primary and secondary bacterial symbionts of psyllids.</title>
        <authorList>
            <person name="Sloan D.B."/>
            <person name="Moran N.A."/>
        </authorList>
    </citation>
    <scope>NUCLEOTIDE SEQUENCE [LARGE SCALE GENOMIC DNA]</scope>
    <source>
        <strain evidence="1 2">HC</strain>
    </source>
</reference>
<gene>
    <name evidence="1" type="primary">rplA</name>
    <name evidence="1" type="ORF">A353_0205</name>
</gene>
<dbReference type="SUPFAM" id="SSF56808">
    <property type="entry name" value="Ribosomal protein L1"/>
    <property type="match status" value="1"/>
</dbReference>
<dbReference type="PATRIC" id="fig|1202538.3.peg.177"/>
<dbReference type="EMBL" id="CP003543">
    <property type="protein sequence ID" value="AFP84032.1"/>
    <property type="molecule type" value="Genomic_DNA"/>
</dbReference>